<dbReference type="Gene3D" id="3.30.420.10">
    <property type="entry name" value="Ribonuclease H-like superfamily/Ribonuclease H"/>
    <property type="match status" value="1"/>
</dbReference>
<proteinExistence type="predicted"/>
<dbReference type="Pfam" id="PF13358">
    <property type="entry name" value="DDE_3"/>
    <property type="match status" value="1"/>
</dbReference>
<dbReference type="InterPro" id="IPR038717">
    <property type="entry name" value="Tc1-like_DDE_dom"/>
</dbReference>
<reference evidence="2 3" key="1">
    <citation type="journal article" date="2020" name="Sci. Rep.">
        <title>A novel cyanobacterial geosmin producer, revising GeoA distribution and dispersion patterns in Bacteria.</title>
        <authorList>
            <person name="Churro C."/>
            <person name="Semedo-Aguiar A.P."/>
            <person name="Silva A.D."/>
            <person name="Pereira-Leal J.B."/>
            <person name="Leite R.B."/>
        </authorList>
    </citation>
    <scope>NUCLEOTIDE SEQUENCE [LARGE SCALE GENOMIC DNA]</scope>
    <source>
        <strain evidence="2 3">IPMA8</strain>
    </source>
</reference>
<protein>
    <recommendedName>
        <fullName evidence="1">Tc1-like transposase DDE domain-containing protein</fullName>
    </recommendedName>
</protein>
<evidence type="ECO:0000313" key="2">
    <source>
        <dbReference type="EMBL" id="NQE38321.1"/>
    </source>
</evidence>
<evidence type="ECO:0000313" key="3">
    <source>
        <dbReference type="Proteomes" id="UP000702425"/>
    </source>
</evidence>
<comment type="caution">
    <text evidence="2">The sequence shown here is derived from an EMBL/GenBank/DDBJ whole genome shotgun (WGS) entry which is preliminary data.</text>
</comment>
<dbReference type="InterPro" id="IPR047655">
    <property type="entry name" value="Transpos_IS630-like"/>
</dbReference>
<dbReference type="SUPFAM" id="SSF53098">
    <property type="entry name" value="Ribonuclease H-like"/>
    <property type="match status" value="1"/>
</dbReference>
<dbReference type="NCBIfam" id="NF033545">
    <property type="entry name" value="transpos_IS630"/>
    <property type="match status" value="1"/>
</dbReference>
<dbReference type="Proteomes" id="UP000702425">
    <property type="component" value="Unassembled WGS sequence"/>
</dbReference>
<dbReference type="EMBL" id="SRRZ01000205">
    <property type="protein sequence ID" value="NQE38321.1"/>
    <property type="molecule type" value="Genomic_DNA"/>
</dbReference>
<accession>A0ABX2D6P9</accession>
<feature type="domain" description="Tc1-like transposase DDE" evidence="1">
    <location>
        <begin position="12"/>
        <end position="150"/>
    </location>
</feature>
<keyword evidence="3" id="KW-1185">Reference proteome</keyword>
<organism evidence="2 3">
    <name type="scientific">Microcoleus asticus IPMA8</name>
    <dbReference type="NCBI Taxonomy" id="2563858"/>
    <lineage>
        <taxon>Bacteria</taxon>
        <taxon>Bacillati</taxon>
        <taxon>Cyanobacteriota</taxon>
        <taxon>Cyanophyceae</taxon>
        <taxon>Oscillatoriophycideae</taxon>
        <taxon>Oscillatoriales</taxon>
        <taxon>Microcoleaceae</taxon>
        <taxon>Microcoleus</taxon>
        <taxon>Microcoleus asticus</taxon>
    </lineage>
</organism>
<evidence type="ECO:0000259" key="1">
    <source>
        <dbReference type="Pfam" id="PF13358"/>
    </source>
</evidence>
<sequence>MIKYFGTGQPVRIWCQDESRFGLITMQGRMITLKGIKPVGKKQWKRGNFYVYGVVEPSTGEQYYQEFSQLNHNCFQEFLNGFAEKYSDYFNLIIMDNGSFHKALLLDWHDHVMPIYLPAYSPELNPIERLWEHTKKDLKWENYSSLDKLKEQVDIIIKSLTNEEVLSLCGWDYSDRK</sequence>
<name>A0ABX2D6P9_9CYAN</name>
<dbReference type="InterPro" id="IPR036397">
    <property type="entry name" value="RNaseH_sf"/>
</dbReference>
<gene>
    <name evidence="2" type="ORF">E5S67_06106</name>
</gene>
<dbReference type="InterPro" id="IPR012337">
    <property type="entry name" value="RNaseH-like_sf"/>
</dbReference>